<proteinExistence type="predicted"/>
<dbReference type="Proteomes" id="UP000054988">
    <property type="component" value="Unassembled WGS sequence"/>
</dbReference>
<comment type="caution">
    <text evidence="2">The sequence shown here is derived from an EMBL/GenBank/DDBJ whole genome shotgun (WGS) entry which is preliminary data.</text>
</comment>
<gene>
    <name evidence="2" type="ORF">WG66_15541</name>
</gene>
<dbReference type="AlphaFoldDB" id="A0A0W0F6E8"/>
<feature type="region of interest" description="Disordered" evidence="1">
    <location>
        <begin position="32"/>
        <end position="68"/>
    </location>
</feature>
<feature type="compositionally biased region" description="Pro residues" evidence="1">
    <location>
        <begin position="47"/>
        <end position="60"/>
    </location>
</feature>
<accession>A0A0W0F6E8</accession>
<sequence length="196" mass="21343">MDSGDRLSQIEPELKLSQECHTATQNALEALLSPIEQLKTSSQPSSSLPPAPPPPVPPLGPATAAISDPAVRKPPSLPLLLNLIETAPKGELSSLLKIMWVFSYMTKRDAATWVTMHTEQIIGSNSDWGTWDGFLTEFHMCFTVLDAPALAQSCLNTNAYFMKNYGIPLMSYADDLVKVEWFCAGLKPSIATHIGT</sequence>
<evidence type="ECO:0000313" key="3">
    <source>
        <dbReference type="Proteomes" id="UP000054988"/>
    </source>
</evidence>
<reference evidence="2 3" key="1">
    <citation type="submission" date="2015-12" db="EMBL/GenBank/DDBJ databases">
        <title>Draft genome sequence of Moniliophthora roreri, the causal agent of frosty pod rot of cacao.</title>
        <authorList>
            <person name="Aime M.C."/>
            <person name="Diaz-Valderrama J.R."/>
            <person name="Kijpornyongpan T."/>
            <person name="Phillips-Mora W."/>
        </authorList>
    </citation>
    <scope>NUCLEOTIDE SEQUENCE [LARGE SCALE GENOMIC DNA]</scope>
    <source>
        <strain evidence="2 3">MCA 2952</strain>
    </source>
</reference>
<dbReference type="EMBL" id="LATX01002285">
    <property type="protein sequence ID" value="KTB31888.1"/>
    <property type="molecule type" value="Genomic_DNA"/>
</dbReference>
<evidence type="ECO:0000313" key="2">
    <source>
        <dbReference type="EMBL" id="KTB31888.1"/>
    </source>
</evidence>
<name>A0A0W0F6E8_MONRR</name>
<evidence type="ECO:0000256" key="1">
    <source>
        <dbReference type="SAM" id="MobiDB-lite"/>
    </source>
</evidence>
<protein>
    <submittedName>
        <fullName evidence="2">Gag protein</fullName>
    </submittedName>
</protein>
<organism evidence="2 3">
    <name type="scientific">Moniliophthora roreri</name>
    <name type="common">Frosty pod rot fungus</name>
    <name type="synonym">Monilia roreri</name>
    <dbReference type="NCBI Taxonomy" id="221103"/>
    <lineage>
        <taxon>Eukaryota</taxon>
        <taxon>Fungi</taxon>
        <taxon>Dikarya</taxon>
        <taxon>Basidiomycota</taxon>
        <taxon>Agaricomycotina</taxon>
        <taxon>Agaricomycetes</taxon>
        <taxon>Agaricomycetidae</taxon>
        <taxon>Agaricales</taxon>
        <taxon>Marasmiineae</taxon>
        <taxon>Marasmiaceae</taxon>
        <taxon>Moniliophthora</taxon>
    </lineage>
</organism>